<evidence type="ECO:0000256" key="6">
    <source>
        <dbReference type="ARBA" id="ARBA00022605"/>
    </source>
</evidence>
<evidence type="ECO:0000256" key="7">
    <source>
        <dbReference type="ARBA" id="ARBA00022697"/>
    </source>
</evidence>
<dbReference type="GO" id="GO:0006567">
    <property type="term" value="P:L-threonine catabolic process"/>
    <property type="evidence" value="ECO:0007669"/>
    <property type="project" value="TreeGrafter"/>
</dbReference>
<dbReference type="GO" id="GO:0003941">
    <property type="term" value="F:L-serine ammonia-lyase activity"/>
    <property type="evidence" value="ECO:0007669"/>
    <property type="project" value="TreeGrafter"/>
</dbReference>
<evidence type="ECO:0000256" key="2">
    <source>
        <dbReference type="ARBA" id="ARBA00004979"/>
    </source>
</evidence>
<evidence type="ECO:0000256" key="10">
    <source>
        <dbReference type="ARBA" id="ARBA00049144"/>
    </source>
</evidence>
<dbReference type="SUPFAM" id="SSF53686">
    <property type="entry name" value="Tryptophan synthase beta subunit-like PLP-dependent enzymes"/>
    <property type="match status" value="1"/>
</dbReference>
<sequence>MRLVCIECGKSHASTRTRWVCDCGGLLEVSLSPQKNRQRLSRQLFDERLAEAQGRSSGVWRFKELLPPLPTECVVSRAEGNTRQYRHRRLSHYCGIEKVWAKHEGENPTGSFKDRGMTVGTSMAIFFNAKTVVCASTGNTAASMAAYAALGGLKAVVFIPKGEIALGKLSQSLAYGAKTIQINGNFDDAMRIVKELAPKLGFYPLNSLNPFRLEGQKTIVFELLQQRGWQAPDWIVVPGGNLGNTAAFGKALAELKESKLIHRVPRVAVIQAAGSNPFYQSYLTDFKEKITVLAPETLATAIRIGSPINYAKAVKTIQFTKGVVEQVGETEIMDAKAVVDGCGIGCEPASACTVAGIRKLVKKGVIKKDESVVGILTGNLLKDPQATLDYHSKGIPAPSKYANKPLIIAPTISKIRQALK</sequence>
<keyword evidence="9 12" id="KW-0456">Lyase</keyword>
<comment type="function">
    <text evidence="12">Catalyzes the gamma-elimination of phosphate from L-phosphohomoserine and the beta-addition of water to produce L-threonine.</text>
</comment>
<comment type="cofactor">
    <cofactor evidence="1 12 13">
        <name>pyridoxal 5'-phosphate</name>
        <dbReference type="ChEBI" id="CHEBI:597326"/>
    </cofactor>
</comment>
<feature type="binding site" evidence="13">
    <location>
        <begin position="240"/>
        <end position="244"/>
    </location>
    <ligand>
        <name>pyridoxal 5'-phosphate</name>
        <dbReference type="ChEBI" id="CHEBI:597326"/>
    </ligand>
</feature>
<evidence type="ECO:0000259" key="15">
    <source>
        <dbReference type="Pfam" id="PF00291"/>
    </source>
</evidence>
<proteinExistence type="inferred from homology"/>
<dbReference type="PANTHER" id="PTHR48078:SF6">
    <property type="entry name" value="L-THREONINE DEHYDRATASE CATABOLIC TDCB"/>
    <property type="match status" value="1"/>
</dbReference>
<reference evidence="16" key="2">
    <citation type="submission" date="2021-05" db="EMBL/GenBank/DDBJ databases">
        <title>Protein family content uncovers lineage relationships and bacterial pathway maintenance mechanisms in DPANN archaea.</title>
        <authorList>
            <person name="Castelle C.J."/>
            <person name="Meheust R."/>
            <person name="Jaffe A.L."/>
            <person name="Seitz K."/>
            <person name="Gong X."/>
            <person name="Baker B.J."/>
            <person name="Banfield J.F."/>
        </authorList>
    </citation>
    <scope>NUCLEOTIDE SEQUENCE</scope>
    <source>
        <strain evidence="16">RIFCSPLOWO2_01_FULL_58_19</strain>
    </source>
</reference>
<accession>A0A8T4LDS9</accession>
<evidence type="ECO:0000256" key="4">
    <source>
        <dbReference type="ARBA" id="ARBA00013028"/>
    </source>
</evidence>
<dbReference type="EMBL" id="JAGVWE010000007">
    <property type="protein sequence ID" value="MBS3063809.1"/>
    <property type="molecule type" value="Genomic_DNA"/>
</dbReference>
<dbReference type="CDD" id="cd01563">
    <property type="entry name" value="Thr-synth_1"/>
    <property type="match status" value="1"/>
</dbReference>
<evidence type="ECO:0000256" key="12">
    <source>
        <dbReference type="PIRNR" id="PIRNR038945"/>
    </source>
</evidence>
<keyword evidence="7 12" id="KW-0791">Threonine biosynthesis</keyword>
<name>A0A8T4LDS9_9ARCH</name>
<dbReference type="InterPro" id="IPR004450">
    <property type="entry name" value="Thr_synthase-like"/>
</dbReference>
<dbReference type="InterPro" id="IPR036052">
    <property type="entry name" value="TrpB-like_PALP_sf"/>
</dbReference>
<dbReference type="GO" id="GO:0009097">
    <property type="term" value="P:isoleucine biosynthetic process"/>
    <property type="evidence" value="ECO:0007669"/>
    <property type="project" value="TreeGrafter"/>
</dbReference>
<dbReference type="GO" id="GO:0004795">
    <property type="term" value="F:threonine synthase activity"/>
    <property type="evidence" value="ECO:0007669"/>
    <property type="project" value="UniProtKB-UniRule"/>
</dbReference>
<evidence type="ECO:0000313" key="16">
    <source>
        <dbReference type="EMBL" id="MBS3063809.1"/>
    </source>
</evidence>
<dbReference type="Gene3D" id="3.40.50.1100">
    <property type="match status" value="2"/>
</dbReference>
<feature type="modified residue" description="N6-(pyridoxal phosphate)lysine" evidence="14">
    <location>
        <position position="113"/>
    </location>
</feature>
<comment type="pathway">
    <text evidence="2 12">Amino-acid biosynthesis; L-threonine biosynthesis; L-threonine from L-aspartate: step 5/5.</text>
</comment>
<evidence type="ECO:0000256" key="8">
    <source>
        <dbReference type="ARBA" id="ARBA00022898"/>
    </source>
</evidence>
<dbReference type="InterPro" id="IPR026260">
    <property type="entry name" value="Thr_Synthase_bac/arc"/>
</dbReference>
<dbReference type="AlphaFoldDB" id="A0A8T4LDS9"/>
<feature type="binding site" evidence="13">
    <location>
        <position position="377"/>
    </location>
    <ligand>
        <name>pyridoxal 5'-phosphate</name>
        <dbReference type="ChEBI" id="CHEBI:597326"/>
    </ligand>
</feature>
<dbReference type="Proteomes" id="UP000678237">
    <property type="component" value="Unassembled WGS sequence"/>
</dbReference>
<dbReference type="GO" id="GO:0004794">
    <property type="term" value="F:threonine deaminase activity"/>
    <property type="evidence" value="ECO:0007669"/>
    <property type="project" value="TreeGrafter"/>
</dbReference>
<dbReference type="FunFam" id="3.40.50.1100:FF:000013">
    <property type="entry name" value="Threonine synthase"/>
    <property type="match status" value="1"/>
</dbReference>
<dbReference type="PANTHER" id="PTHR48078">
    <property type="entry name" value="THREONINE DEHYDRATASE, MITOCHONDRIAL-RELATED"/>
    <property type="match status" value="1"/>
</dbReference>
<evidence type="ECO:0000256" key="11">
    <source>
        <dbReference type="NCBIfam" id="TIGR00260"/>
    </source>
</evidence>
<reference evidence="16" key="1">
    <citation type="submission" date="2021-03" db="EMBL/GenBank/DDBJ databases">
        <authorList>
            <person name="Jaffe A."/>
        </authorList>
    </citation>
    <scope>NUCLEOTIDE SEQUENCE</scope>
    <source>
        <strain evidence="16">RIFCSPLOWO2_01_FULL_58_19</strain>
    </source>
</reference>
<dbReference type="InterPro" id="IPR000634">
    <property type="entry name" value="Ser/Thr_deHydtase_PyrdxlP-BS"/>
</dbReference>
<dbReference type="EC" id="4.2.3.1" evidence="4 11"/>
<evidence type="ECO:0000256" key="1">
    <source>
        <dbReference type="ARBA" id="ARBA00001933"/>
    </source>
</evidence>
<comment type="caution">
    <text evidence="16">The sequence shown here is derived from an EMBL/GenBank/DDBJ whole genome shotgun (WGS) entry which is preliminary data.</text>
</comment>
<gene>
    <name evidence="16" type="ORF">J4203_08175</name>
</gene>
<dbReference type="InterPro" id="IPR050147">
    <property type="entry name" value="Ser/Thr_Dehydratase"/>
</dbReference>
<evidence type="ECO:0000256" key="5">
    <source>
        <dbReference type="ARBA" id="ARBA00018679"/>
    </source>
</evidence>
<dbReference type="PROSITE" id="PS00165">
    <property type="entry name" value="DEHYDRATASE_SER_THR"/>
    <property type="match status" value="1"/>
</dbReference>
<dbReference type="PIRSF" id="PIRSF038945">
    <property type="entry name" value="Thr_synthase"/>
    <property type="match status" value="1"/>
</dbReference>
<organism evidence="16 17">
    <name type="scientific">Candidatus Iainarchaeum sp</name>
    <dbReference type="NCBI Taxonomy" id="3101447"/>
    <lineage>
        <taxon>Archaea</taxon>
        <taxon>Candidatus Iainarchaeota</taxon>
        <taxon>Candidatus Iainarchaeia</taxon>
        <taxon>Candidatus Iainarchaeales</taxon>
        <taxon>Candidatus Iainarchaeaceae</taxon>
        <taxon>Candidatus Iainarchaeum</taxon>
    </lineage>
</organism>
<dbReference type="Pfam" id="PF00291">
    <property type="entry name" value="PALP"/>
    <property type="match status" value="1"/>
</dbReference>
<dbReference type="InterPro" id="IPR001926">
    <property type="entry name" value="TrpB-like_PALP"/>
</dbReference>
<dbReference type="NCBIfam" id="TIGR00260">
    <property type="entry name" value="thrC"/>
    <property type="match status" value="1"/>
</dbReference>
<evidence type="ECO:0000256" key="9">
    <source>
        <dbReference type="ARBA" id="ARBA00023239"/>
    </source>
</evidence>
<dbReference type="GO" id="GO:0030170">
    <property type="term" value="F:pyridoxal phosphate binding"/>
    <property type="evidence" value="ECO:0007669"/>
    <property type="project" value="InterPro"/>
</dbReference>
<keyword evidence="8 12" id="KW-0663">Pyridoxal phosphate</keyword>
<keyword evidence="6 12" id="KW-0028">Amino-acid biosynthesis</keyword>
<protein>
    <recommendedName>
        <fullName evidence="5 11">Threonine synthase</fullName>
        <ecNumber evidence="4 11">4.2.3.1</ecNumber>
    </recommendedName>
</protein>
<comment type="similarity">
    <text evidence="3 12">Belongs to the threonine synthase family.</text>
</comment>
<dbReference type="GO" id="GO:0006565">
    <property type="term" value="P:L-serine catabolic process"/>
    <property type="evidence" value="ECO:0007669"/>
    <property type="project" value="TreeGrafter"/>
</dbReference>
<evidence type="ECO:0000256" key="13">
    <source>
        <dbReference type="PIRSR" id="PIRSR038945-1"/>
    </source>
</evidence>
<comment type="catalytic activity">
    <reaction evidence="10 12">
        <text>O-phospho-L-homoserine + H2O = L-threonine + phosphate</text>
        <dbReference type="Rhea" id="RHEA:10840"/>
        <dbReference type="ChEBI" id="CHEBI:15377"/>
        <dbReference type="ChEBI" id="CHEBI:43474"/>
        <dbReference type="ChEBI" id="CHEBI:57590"/>
        <dbReference type="ChEBI" id="CHEBI:57926"/>
        <dbReference type="EC" id="4.2.3.1"/>
    </reaction>
</comment>
<evidence type="ECO:0000313" key="17">
    <source>
        <dbReference type="Proteomes" id="UP000678237"/>
    </source>
</evidence>
<feature type="domain" description="Tryptophan synthase beta chain-like PALP" evidence="15">
    <location>
        <begin position="75"/>
        <end position="378"/>
    </location>
</feature>
<dbReference type="GO" id="GO:0009088">
    <property type="term" value="P:threonine biosynthetic process"/>
    <property type="evidence" value="ECO:0007669"/>
    <property type="project" value="UniProtKB-UniRule"/>
</dbReference>
<evidence type="ECO:0000256" key="3">
    <source>
        <dbReference type="ARBA" id="ARBA00005517"/>
    </source>
</evidence>
<evidence type="ECO:0000256" key="14">
    <source>
        <dbReference type="PIRSR" id="PIRSR038945-2"/>
    </source>
</evidence>
<feature type="binding site" evidence="13">
    <location>
        <position position="139"/>
    </location>
    <ligand>
        <name>pyridoxal 5'-phosphate</name>
        <dbReference type="ChEBI" id="CHEBI:597326"/>
    </ligand>
</feature>